<keyword evidence="5" id="KW-0472">Membrane</keyword>
<evidence type="ECO:0000313" key="7">
    <source>
        <dbReference type="EMBL" id="GHB30712.1"/>
    </source>
</evidence>
<accession>A0ABQ3E9D8</accession>
<organism evidence="7 8">
    <name type="scientific">Pseudovibrio japonicus</name>
    <dbReference type="NCBI Taxonomy" id="366534"/>
    <lineage>
        <taxon>Bacteria</taxon>
        <taxon>Pseudomonadati</taxon>
        <taxon>Pseudomonadota</taxon>
        <taxon>Alphaproteobacteria</taxon>
        <taxon>Hyphomicrobiales</taxon>
        <taxon>Stappiaceae</taxon>
        <taxon>Pseudovibrio</taxon>
    </lineage>
</organism>
<keyword evidence="8" id="KW-1185">Reference proteome</keyword>
<evidence type="ECO:0000256" key="5">
    <source>
        <dbReference type="SAM" id="Phobius"/>
    </source>
</evidence>
<evidence type="ECO:0000259" key="6">
    <source>
        <dbReference type="Pfam" id="PF03330"/>
    </source>
</evidence>
<keyword evidence="2 3" id="KW-0961">Cell wall biogenesis/degradation</keyword>
<keyword evidence="1 3" id="KW-0456">Lyase</keyword>
<evidence type="ECO:0000313" key="8">
    <source>
        <dbReference type="Proteomes" id="UP000637980"/>
    </source>
</evidence>
<protein>
    <recommendedName>
        <fullName evidence="3">Endolytic peptidoglycan transglycosylase RlpA</fullName>
        <ecNumber evidence="3">4.2.2.-</ecNumber>
    </recommendedName>
</protein>
<dbReference type="InterPro" id="IPR036908">
    <property type="entry name" value="RlpA-like_sf"/>
</dbReference>
<evidence type="ECO:0000256" key="3">
    <source>
        <dbReference type="HAMAP-Rule" id="MF_02071"/>
    </source>
</evidence>
<evidence type="ECO:0000256" key="2">
    <source>
        <dbReference type="ARBA" id="ARBA00023316"/>
    </source>
</evidence>
<dbReference type="InterPro" id="IPR034718">
    <property type="entry name" value="RlpA"/>
</dbReference>
<dbReference type="Gene3D" id="2.40.40.10">
    <property type="entry name" value="RlpA-like domain"/>
    <property type="match status" value="1"/>
</dbReference>
<keyword evidence="5" id="KW-1133">Transmembrane helix</keyword>
<comment type="similarity">
    <text evidence="3 4">Belongs to the RlpA family.</text>
</comment>
<proteinExistence type="inferred from homology"/>
<dbReference type="SUPFAM" id="SSF50685">
    <property type="entry name" value="Barwin-like endoglucanases"/>
    <property type="match status" value="1"/>
</dbReference>
<dbReference type="InterPro" id="IPR009009">
    <property type="entry name" value="RlpA-like_DPBB"/>
</dbReference>
<dbReference type="Pfam" id="PF03330">
    <property type="entry name" value="DPBB_1"/>
    <property type="match status" value="1"/>
</dbReference>
<gene>
    <name evidence="3" type="primary">rlpA</name>
    <name evidence="7" type="ORF">GCM10007094_18920</name>
</gene>
<dbReference type="Proteomes" id="UP000637980">
    <property type="component" value="Unassembled WGS sequence"/>
</dbReference>
<evidence type="ECO:0000256" key="4">
    <source>
        <dbReference type="RuleBase" id="RU003495"/>
    </source>
</evidence>
<dbReference type="CDD" id="cd22268">
    <property type="entry name" value="DPBB_RlpA-like"/>
    <property type="match status" value="1"/>
</dbReference>
<dbReference type="NCBIfam" id="TIGR00413">
    <property type="entry name" value="rlpA"/>
    <property type="match status" value="1"/>
</dbReference>
<comment type="caution">
    <text evidence="7">The sequence shown here is derived from an EMBL/GenBank/DDBJ whole genome shotgun (WGS) entry which is preliminary data.</text>
</comment>
<keyword evidence="5" id="KW-0812">Transmembrane</keyword>
<reference evidence="8" key="1">
    <citation type="journal article" date="2019" name="Int. J. Syst. Evol. Microbiol.">
        <title>The Global Catalogue of Microorganisms (GCM) 10K type strain sequencing project: providing services to taxonomists for standard genome sequencing and annotation.</title>
        <authorList>
            <consortium name="The Broad Institute Genomics Platform"/>
            <consortium name="The Broad Institute Genome Sequencing Center for Infectious Disease"/>
            <person name="Wu L."/>
            <person name="Ma J."/>
        </authorList>
    </citation>
    <scope>NUCLEOTIDE SEQUENCE [LARGE SCALE GENOMIC DNA]</scope>
    <source>
        <strain evidence="8">KCTC 12861</strain>
    </source>
</reference>
<evidence type="ECO:0000256" key="1">
    <source>
        <dbReference type="ARBA" id="ARBA00023239"/>
    </source>
</evidence>
<dbReference type="EMBL" id="BMXE01000003">
    <property type="protein sequence ID" value="GHB30712.1"/>
    <property type="molecule type" value="Genomic_DNA"/>
</dbReference>
<comment type="function">
    <text evidence="3">Lytic transglycosylase with a strong preference for naked glycan strands that lack stem peptides.</text>
</comment>
<feature type="transmembrane region" description="Helical" evidence="5">
    <location>
        <begin position="15"/>
        <end position="34"/>
    </location>
</feature>
<sequence>MSWNTKGLTHSGSRIYALLLLIATMLIVLFAFVLTPQQIQVSRTAQCGEASWYALHSKTASGEMMDPRKFTAAHLTLPMGTNVHVTNLRNGKTLTVRVNDRGPYAKSRLIDLSRAAAAELDFLNSGVTQVRISVSSEFSHYMNGHSC</sequence>
<name>A0ABQ3E9D8_9HYPH</name>
<dbReference type="PANTHER" id="PTHR34183">
    <property type="entry name" value="ENDOLYTIC PEPTIDOGLYCAN TRANSGLYCOSYLASE RLPA"/>
    <property type="match status" value="1"/>
</dbReference>
<dbReference type="EC" id="4.2.2.-" evidence="3"/>
<feature type="domain" description="RlpA-like protein double-psi beta-barrel" evidence="6">
    <location>
        <begin position="46"/>
        <end position="132"/>
    </location>
</feature>
<dbReference type="HAMAP" id="MF_02071">
    <property type="entry name" value="RlpA"/>
    <property type="match status" value="1"/>
</dbReference>
<dbReference type="PANTHER" id="PTHR34183:SF8">
    <property type="entry name" value="ENDOLYTIC PEPTIDOGLYCAN TRANSGLYCOSYLASE RLPA-RELATED"/>
    <property type="match status" value="1"/>
</dbReference>
<dbReference type="InterPro" id="IPR012997">
    <property type="entry name" value="RplA"/>
</dbReference>